<dbReference type="EMBL" id="QOKZ01000004">
    <property type="protein sequence ID" value="RMC34903.1"/>
    <property type="molecule type" value="Genomic_DNA"/>
</dbReference>
<accession>A0A3M0MCH1</accession>
<keyword evidence="2" id="KW-1185">Reference proteome</keyword>
<organism evidence="1 2">
    <name type="scientific">Paracoccus alkanivorans</name>
    <dbReference type="NCBI Taxonomy" id="2116655"/>
    <lineage>
        <taxon>Bacteria</taxon>
        <taxon>Pseudomonadati</taxon>
        <taxon>Pseudomonadota</taxon>
        <taxon>Alphaproteobacteria</taxon>
        <taxon>Rhodobacterales</taxon>
        <taxon>Paracoccaceae</taxon>
        <taxon>Paracoccus</taxon>
    </lineage>
</organism>
<name>A0A3M0MCH1_9RHOB</name>
<dbReference type="RefSeq" id="WP_122112679.1">
    <property type="nucleotide sequence ID" value="NZ_QOKZ01000004.1"/>
</dbReference>
<evidence type="ECO:0000313" key="1">
    <source>
        <dbReference type="EMBL" id="RMC34903.1"/>
    </source>
</evidence>
<proteinExistence type="predicted"/>
<comment type="caution">
    <text evidence="1">The sequence shown here is derived from an EMBL/GenBank/DDBJ whole genome shotgun (WGS) entry which is preliminary data.</text>
</comment>
<evidence type="ECO:0000313" key="2">
    <source>
        <dbReference type="Proteomes" id="UP000273516"/>
    </source>
</evidence>
<sequence length="236" mass="27224">MALMESKWADASIFEPYVAFKVEPLIRDQGVNIRTDLFAKSNKNQSPSHLRKRMVDYGRNVAMVETVSLFKAIKRANLTEESDITFLDAHLLAYSIMLHRLQQNNGVRRNAVESEWKNQFANDIAYLIFCTGDDLRHGQSIGWDFYRDIRESDNAPSPEFYISLFLEIRRRRTNGNKKPYNKPISFDDDVESNNFGLYLPEEIFSISLEKAQDWSDLAQAATDLFAASDIDFWSAS</sequence>
<protein>
    <submittedName>
        <fullName evidence="1">Uncharacterized protein</fullName>
    </submittedName>
</protein>
<dbReference type="Proteomes" id="UP000273516">
    <property type="component" value="Unassembled WGS sequence"/>
</dbReference>
<gene>
    <name evidence="1" type="ORF">C9E81_12490</name>
</gene>
<reference evidence="1 2" key="1">
    <citation type="submission" date="2018-07" db="EMBL/GenBank/DDBJ databases">
        <authorList>
            <person name="Zhang Y."/>
            <person name="Wang L."/>
            <person name="Ma S."/>
        </authorList>
    </citation>
    <scope>NUCLEOTIDE SEQUENCE [LARGE SCALE GENOMIC DNA]</scope>
    <source>
        <strain evidence="1 2">4-2</strain>
    </source>
</reference>
<dbReference type="AlphaFoldDB" id="A0A3M0MCH1"/>